<evidence type="ECO:0000313" key="1">
    <source>
        <dbReference type="EMBL" id="KAI4858962.1"/>
    </source>
</evidence>
<sequence length="172" mass="18729">MISNVKTLFTLLGAFAIAVAADGGYTSNCQNVSIVDLDKKHIGLRAYCNADTGAPQCSILDFDLCYGTTGEYQKLQEKDYGKLSSNCTTDLCVLPKDSTALSCRCNGHKTSRSTKETNDLISNDNGTLKCFENLATTPPDCAQKPAKSGSRGRYLPSWVFVYVFIPLYLIGR</sequence>
<dbReference type="Proteomes" id="UP001497700">
    <property type="component" value="Unassembled WGS sequence"/>
</dbReference>
<evidence type="ECO:0000313" key="2">
    <source>
        <dbReference type="Proteomes" id="UP001497700"/>
    </source>
</evidence>
<name>A0ACB9YIH9_9PEZI</name>
<dbReference type="EMBL" id="MU393669">
    <property type="protein sequence ID" value="KAI4858962.1"/>
    <property type="molecule type" value="Genomic_DNA"/>
</dbReference>
<comment type="caution">
    <text evidence="1">The sequence shown here is derived from an EMBL/GenBank/DDBJ whole genome shotgun (WGS) entry which is preliminary data.</text>
</comment>
<gene>
    <name evidence="1" type="ORF">F4820DRAFT_454352</name>
</gene>
<protein>
    <submittedName>
        <fullName evidence="1">Uncharacterized protein</fullName>
    </submittedName>
</protein>
<reference evidence="1 2" key="1">
    <citation type="journal article" date="2022" name="New Phytol.">
        <title>Ecological generalism drives hyperdiversity of secondary metabolite gene clusters in xylarialean endophytes.</title>
        <authorList>
            <person name="Franco M.E.E."/>
            <person name="Wisecaver J.H."/>
            <person name="Arnold A.E."/>
            <person name="Ju Y.M."/>
            <person name="Slot J.C."/>
            <person name="Ahrendt S."/>
            <person name="Moore L.P."/>
            <person name="Eastman K.E."/>
            <person name="Scott K."/>
            <person name="Konkel Z."/>
            <person name="Mondo S.J."/>
            <person name="Kuo A."/>
            <person name="Hayes R.D."/>
            <person name="Haridas S."/>
            <person name="Andreopoulos B."/>
            <person name="Riley R."/>
            <person name="LaButti K."/>
            <person name="Pangilinan J."/>
            <person name="Lipzen A."/>
            <person name="Amirebrahimi M."/>
            <person name="Yan J."/>
            <person name="Adam C."/>
            <person name="Keymanesh K."/>
            <person name="Ng V."/>
            <person name="Louie K."/>
            <person name="Northen T."/>
            <person name="Drula E."/>
            <person name="Henrissat B."/>
            <person name="Hsieh H.M."/>
            <person name="Youens-Clark K."/>
            <person name="Lutzoni F."/>
            <person name="Miadlikowska J."/>
            <person name="Eastwood D.C."/>
            <person name="Hamelin R.C."/>
            <person name="Grigoriev I.V."/>
            <person name="U'Ren J.M."/>
        </authorList>
    </citation>
    <scope>NUCLEOTIDE SEQUENCE [LARGE SCALE GENOMIC DNA]</scope>
    <source>
        <strain evidence="1 2">CBS 119005</strain>
    </source>
</reference>
<proteinExistence type="predicted"/>
<keyword evidence="2" id="KW-1185">Reference proteome</keyword>
<organism evidence="1 2">
    <name type="scientific">Hypoxylon rubiginosum</name>
    <dbReference type="NCBI Taxonomy" id="110542"/>
    <lineage>
        <taxon>Eukaryota</taxon>
        <taxon>Fungi</taxon>
        <taxon>Dikarya</taxon>
        <taxon>Ascomycota</taxon>
        <taxon>Pezizomycotina</taxon>
        <taxon>Sordariomycetes</taxon>
        <taxon>Xylariomycetidae</taxon>
        <taxon>Xylariales</taxon>
        <taxon>Hypoxylaceae</taxon>
        <taxon>Hypoxylon</taxon>
    </lineage>
</organism>
<accession>A0ACB9YIH9</accession>